<evidence type="ECO:0000313" key="7">
    <source>
        <dbReference type="Proteomes" id="UP000198806"/>
    </source>
</evidence>
<evidence type="ECO:0000259" key="5">
    <source>
        <dbReference type="Pfam" id="PF00082"/>
    </source>
</evidence>
<name>A0A1I5BIX7_9FIRM</name>
<dbReference type="AlphaFoldDB" id="A0A1I5BIX7"/>
<dbReference type="GO" id="GO:0004252">
    <property type="term" value="F:serine-type endopeptidase activity"/>
    <property type="evidence" value="ECO:0007669"/>
    <property type="project" value="InterPro"/>
</dbReference>
<sequence length="479" mass="55447">MLIAIIDDGIDKSKLLYHNIKYNLFVDNNNKIREWDSEKHIFTQHGTICAHIIEKYAPKAEFISISVFQNTELKTNCERLFVALNWCLEKRIQLIHMSIGTEQLNDSLMIRPVIARMLMQGQVIVAAGNNKGSYTIPACLSGVIGVIADKKLKGFAFNTCYSEKGILLSASSKHMLIDSLGNVFKTDISNSYAAPTVTAAIHNILVSHEPYSVSVPLLYRELTGEKLDHQFIRPDFIEDADILNLSGESLLNKRFFFSRFREFTMIESLLNEIEFWKSFVFIPSPDENENKKVINFIKEYHKQWKGILLAGKIERESLVELEDILIWDEYNWGILKEDCFEYALKEKECPTIFIASDDKNGIDLACDLQKLFQEEGYQCICASNQKYSYLYGLEYIPSKMLLNEAVQHLNVIYEPDLIIFCSRKQYINENVMEDMNNYIIEFNIKIGEKEETINQSSIAYPYDKFELKNLYQYITAYFS</sequence>
<keyword evidence="7" id="KW-1185">Reference proteome</keyword>
<dbReference type="RefSeq" id="WP_091683396.1">
    <property type="nucleotide sequence ID" value="NZ_BAABFM010000003.1"/>
</dbReference>
<dbReference type="InterPro" id="IPR036852">
    <property type="entry name" value="Peptidase_S8/S53_dom_sf"/>
</dbReference>
<comment type="similarity">
    <text evidence="1">Belongs to the peptidase S8 family.</text>
</comment>
<dbReference type="Proteomes" id="UP000198806">
    <property type="component" value="Unassembled WGS sequence"/>
</dbReference>
<evidence type="ECO:0000256" key="2">
    <source>
        <dbReference type="ARBA" id="ARBA00022670"/>
    </source>
</evidence>
<dbReference type="OrthoDB" id="2052042at2"/>
<dbReference type="Gene3D" id="3.40.50.200">
    <property type="entry name" value="Peptidase S8/S53 domain"/>
    <property type="match status" value="1"/>
</dbReference>
<gene>
    <name evidence="6" type="ORF">SAMN04489757_10135</name>
</gene>
<dbReference type="EMBL" id="FOWD01000001">
    <property type="protein sequence ID" value="SFN74673.1"/>
    <property type="molecule type" value="Genomic_DNA"/>
</dbReference>
<dbReference type="PANTHER" id="PTHR43806:SF11">
    <property type="entry name" value="CEREVISIN-RELATED"/>
    <property type="match status" value="1"/>
</dbReference>
<dbReference type="STRING" id="1527.SAMN04489757_10135"/>
<dbReference type="InterPro" id="IPR050131">
    <property type="entry name" value="Peptidase_S8_subtilisin-like"/>
</dbReference>
<dbReference type="PANTHER" id="PTHR43806">
    <property type="entry name" value="PEPTIDASE S8"/>
    <property type="match status" value="1"/>
</dbReference>
<keyword evidence="2" id="KW-0645">Protease</keyword>
<feature type="domain" description="Peptidase S8/S53" evidence="5">
    <location>
        <begin position="2"/>
        <end position="150"/>
    </location>
</feature>
<keyword evidence="4" id="KW-0720">Serine protease</keyword>
<dbReference type="InterPro" id="IPR000209">
    <property type="entry name" value="Peptidase_S8/S53_dom"/>
</dbReference>
<evidence type="ECO:0000313" key="6">
    <source>
        <dbReference type="EMBL" id="SFN74673.1"/>
    </source>
</evidence>
<evidence type="ECO:0000256" key="3">
    <source>
        <dbReference type="ARBA" id="ARBA00022801"/>
    </source>
</evidence>
<dbReference type="Pfam" id="PF00082">
    <property type="entry name" value="Peptidase_S8"/>
    <property type="match status" value="1"/>
</dbReference>
<protein>
    <submittedName>
        <fullName evidence="6">Subtilase family protein</fullName>
    </submittedName>
</protein>
<dbReference type="SUPFAM" id="SSF52743">
    <property type="entry name" value="Subtilisin-like"/>
    <property type="match status" value="1"/>
</dbReference>
<keyword evidence="3" id="KW-0378">Hydrolase</keyword>
<proteinExistence type="inferred from homology"/>
<evidence type="ECO:0000256" key="1">
    <source>
        <dbReference type="ARBA" id="ARBA00011073"/>
    </source>
</evidence>
<evidence type="ECO:0000256" key="4">
    <source>
        <dbReference type="ARBA" id="ARBA00022825"/>
    </source>
</evidence>
<organism evidence="6 7">
    <name type="scientific">Anaerocolumna aminovalerica</name>
    <dbReference type="NCBI Taxonomy" id="1527"/>
    <lineage>
        <taxon>Bacteria</taxon>
        <taxon>Bacillati</taxon>
        <taxon>Bacillota</taxon>
        <taxon>Clostridia</taxon>
        <taxon>Lachnospirales</taxon>
        <taxon>Lachnospiraceae</taxon>
        <taxon>Anaerocolumna</taxon>
    </lineage>
</organism>
<reference evidence="6 7" key="1">
    <citation type="submission" date="2016-10" db="EMBL/GenBank/DDBJ databases">
        <authorList>
            <person name="de Groot N.N."/>
        </authorList>
    </citation>
    <scope>NUCLEOTIDE SEQUENCE [LARGE SCALE GENOMIC DNA]</scope>
    <source>
        <strain evidence="6 7">DSM 1283</strain>
    </source>
</reference>
<accession>A0A1I5BIX7</accession>
<dbReference type="GO" id="GO:0006508">
    <property type="term" value="P:proteolysis"/>
    <property type="evidence" value="ECO:0007669"/>
    <property type="project" value="UniProtKB-KW"/>
</dbReference>